<dbReference type="AlphaFoldDB" id="A0A3R9ZHB6"/>
<protein>
    <submittedName>
        <fullName evidence="3">Uncharacterized protein</fullName>
    </submittedName>
</protein>
<feature type="compositionally biased region" description="Acidic residues" evidence="1">
    <location>
        <begin position="477"/>
        <end position="506"/>
    </location>
</feature>
<feature type="compositionally biased region" description="Low complexity" evidence="1">
    <location>
        <begin position="20"/>
        <end position="31"/>
    </location>
</feature>
<reference evidence="3 4" key="1">
    <citation type="submission" date="2018-12" db="EMBL/GenBank/DDBJ databases">
        <title>YIM 101343 draft genome.</title>
        <authorList>
            <person name="Chen X."/>
        </authorList>
    </citation>
    <scope>NUCLEOTIDE SEQUENCE [LARGE SCALE GENOMIC DNA]</scope>
    <source>
        <strain evidence="3 4">YIM 101343</strain>
    </source>
</reference>
<organism evidence="3 4">
    <name type="scientific">Corynebacterium hylobatis</name>
    <dbReference type="NCBI Taxonomy" id="1859290"/>
    <lineage>
        <taxon>Bacteria</taxon>
        <taxon>Bacillati</taxon>
        <taxon>Actinomycetota</taxon>
        <taxon>Actinomycetes</taxon>
        <taxon>Mycobacteriales</taxon>
        <taxon>Corynebacteriaceae</taxon>
        <taxon>Corynebacterium</taxon>
    </lineage>
</organism>
<evidence type="ECO:0000256" key="2">
    <source>
        <dbReference type="SAM" id="Phobius"/>
    </source>
</evidence>
<sequence>MSKKTSPQSRPGRRPRRMRAGGTTAGRAAAPRPTPEQQAPTGLRGRLRRYLPVVLVPNGVVVLVLIVLALAGLLFTGTSLAALPATIAQLWLILNLVPVSAGGIVLGVLPLLPAMGLVALIARRVHVAVRDRVSMADLLVLALSVVVVPLVLTFIATGMMWDAGRVFDVGPPPVGQAVARTLLVHLLALAIGMGGRLWRALLRRYSAPEWLVDAAATAVRILLLLSAAALVVMLVLLFTGWSRQAELAAIYAGGPGMVGSSLISLLYLPNAVIGVITVLLGSEFHLGAASISLYAIDLTALPPLPLLALIPAWAHPWSITLLLVTSIAVAYVLSNVRFNVRQTLATSAVTAVLVLIFSYLTWGEIGHLGTGGPMIWLTAGLALAWTAGIGVAAALLGRLADRRAAKPAKPAVAPETEPETDPETDPEPEDTIEKIVDGEIVEDEEVEAEGDLTGEGAAEEAEEEVTEELTAEPKEEAAEEETAEELTEEPEEETADDPEEAAESQEDNGKAEDPERRD</sequence>
<feature type="compositionally biased region" description="Acidic residues" evidence="1">
    <location>
        <begin position="439"/>
        <end position="470"/>
    </location>
</feature>
<feature type="compositionally biased region" description="Basic and acidic residues" evidence="1">
    <location>
        <begin position="507"/>
        <end position="518"/>
    </location>
</feature>
<evidence type="ECO:0000256" key="1">
    <source>
        <dbReference type="SAM" id="MobiDB-lite"/>
    </source>
</evidence>
<proteinExistence type="predicted"/>
<feature type="transmembrane region" description="Helical" evidence="2">
    <location>
        <begin position="219"/>
        <end position="241"/>
    </location>
</feature>
<evidence type="ECO:0000313" key="3">
    <source>
        <dbReference type="EMBL" id="RSZ61276.1"/>
    </source>
</evidence>
<feature type="transmembrane region" description="Helical" evidence="2">
    <location>
        <begin position="134"/>
        <end position="157"/>
    </location>
</feature>
<feature type="transmembrane region" description="Helical" evidence="2">
    <location>
        <begin position="247"/>
        <end position="268"/>
    </location>
</feature>
<feature type="region of interest" description="Disordered" evidence="1">
    <location>
        <begin position="1"/>
        <end position="41"/>
    </location>
</feature>
<keyword evidence="2" id="KW-0812">Transmembrane</keyword>
<feature type="transmembrane region" description="Helical" evidence="2">
    <location>
        <begin position="96"/>
        <end position="122"/>
    </location>
</feature>
<name>A0A3R9ZHB6_9CORY</name>
<feature type="compositionally biased region" description="Acidic residues" evidence="1">
    <location>
        <begin position="416"/>
        <end position="430"/>
    </location>
</feature>
<keyword evidence="2" id="KW-0472">Membrane</keyword>
<feature type="region of interest" description="Disordered" evidence="1">
    <location>
        <begin position="406"/>
        <end position="518"/>
    </location>
</feature>
<dbReference type="OrthoDB" id="4428043at2"/>
<feature type="transmembrane region" description="Helical" evidence="2">
    <location>
        <begin position="316"/>
        <end position="336"/>
    </location>
</feature>
<gene>
    <name evidence="3" type="ORF">EAH68_14100</name>
</gene>
<dbReference type="Proteomes" id="UP000274907">
    <property type="component" value="Unassembled WGS sequence"/>
</dbReference>
<feature type="transmembrane region" description="Helical" evidence="2">
    <location>
        <begin position="53"/>
        <end position="76"/>
    </location>
</feature>
<keyword evidence="4" id="KW-1185">Reference proteome</keyword>
<feature type="transmembrane region" description="Helical" evidence="2">
    <location>
        <begin position="374"/>
        <end position="396"/>
    </location>
</feature>
<dbReference type="EMBL" id="RXHJ01000026">
    <property type="protein sequence ID" value="RSZ61276.1"/>
    <property type="molecule type" value="Genomic_DNA"/>
</dbReference>
<feature type="transmembrane region" description="Helical" evidence="2">
    <location>
        <begin position="177"/>
        <end position="198"/>
    </location>
</feature>
<feature type="transmembrane region" description="Helical" evidence="2">
    <location>
        <begin position="343"/>
        <end position="362"/>
    </location>
</feature>
<evidence type="ECO:0000313" key="4">
    <source>
        <dbReference type="Proteomes" id="UP000274907"/>
    </source>
</evidence>
<dbReference type="InterPro" id="IPR045931">
    <property type="entry name" value="DUF6350"/>
</dbReference>
<dbReference type="Pfam" id="PF19877">
    <property type="entry name" value="DUF6350"/>
    <property type="match status" value="1"/>
</dbReference>
<keyword evidence="2" id="KW-1133">Transmembrane helix</keyword>
<dbReference type="RefSeq" id="WP_126121974.1">
    <property type="nucleotide sequence ID" value="NZ_RXHJ01000026.1"/>
</dbReference>
<comment type="caution">
    <text evidence="3">The sequence shown here is derived from an EMBL/GenBank/DDBJ whole genome shotgun (WGS) entry which is preliminary data.</text>
</comment>
<accession>A0A3R9ZHB6</accession>